<feature type="non-terminal residue" evidence="1">
    <location>
        <position position="182"/>
    </location>
</feature>
<evidence type="ECO:0000313" key="1">
    <source>
        <dbReference type="EMBL" id="KAK3399720.1"/>
    </source>
</evidence>
<accession>A0AAE0PHR7</accession>
<keyword evidence="2" id="KW-1185">Reference proteome</keyword>
<feature type="non-terminal residue" evidence="1">
    <location>
        <position position="1"/>
    </location>
</feature>
<gene>
    <name evidence="1" type="ORF">B0T20DRAFT_330066</name>
</gene>
<dbReference type="AlphaFoldDB" id="A0AAE0PHR7"/>
<protein>
    <submittedName>
        <fullName evidence="1">Uncharacterized protein</fullName>
    </submittedName>
</protein>
<dbReference type="EMBL" id="JAUTDP010000004">
    <property type="protein sequence ID" value="KAK3399720.1"/>
    <property type="molecule type" value="Genomic_DNA"/>
</dbReference>
<reference evidence="1" key="2">
    <citation type="submission" date="2023-07" db="EMBL/GenBank/DDBJ databases">
        <authorList>
            <consortium name="Lawrence Berkeley National Laboratory"/>
            <person name="Haridas S."/>
            <person name="Hensen N."/>
            <person name="Bonometti L."/>
            <person name="Westerberg I."/>
            <person name="Brannstrom I.O."/>
            <person name="Guillou S."/>
            <person name="Cros-Aarteil S."/>
            <person name="Calhoun S."/>
            <person name="Kuo A."/>
            <person name="Mondo S."/>
            <person name="Pangilinan J."/>
            <person name="Riley R."/>
            <person name="LaButti K."/>
            <person name="Andreopoulos B."/>
            <person name="Lipzen A."/>
            <person name="Chen C."/>
            <person name="Yanf M."/>
            <person name="Daum C."/>
            <person name="Ng V."/>
            <person name="Clum A."/>
            <person name="Steindorff A."/>
            <person name="Ohm R."/>
            <person name="Martin F."/>
            <person name="Silar P."/>
            <person name="Natvig D."/>
            <person name="Lalanne C."/>
            <person name="Gautier V."/>
            <person name="Ament-velasquez S.L."/>
            <person name="Kruys A."/>
            <person name="Hutchinson M.I."/>
            <person name="Powell A.J."/>
            <person name="Barry K."/>
            <person name="Miller A.N."/>
            <person name="Grigoriev I.V."/>
            <person name="Debuchy R."/>
            <person name="Gladieux P."/>
            <person name="Thoren M.H."/>
            <person name="Johannesson H."/>
        </authorList>
    </citation>
    <scope>NUCLEOTIDE SEQUENCE</scope>
    <source>
        <strain evidence="1">FGSC 1904</strain>
    </source>
</reference>
<sequence length="182" mass="20550">DFLTAQFYSPAKPDVVFDEDGEVLLVVGKDGDQRRFLLRASFLREHSSLLEGVLERLEAEGHSSKNPVKVLCASSDVLSLFVLLRGLHSNVWPKQASLKFLVRVVRTLSSFRLLKEQQDGSAAHRSAARRWLRALHANLGGKDVVKRWTLLKAACFLVDVKSFRRLAFELVLAYAGDFRKLE</sequence>
<evidence type="ECO:0000313" key="2">
    <source>
        <dbReference type="Proteomes" id="UP001281003"/>
    </source>
</evidence>
<organism evidence="1 2">
    <name type="scientific">Sordaria brevicollis</name>
    <dbReference type="NCBI Taxonomy" id="83679"/>
    <lineage>
        <taxon>Eukaryota</taxon>
        <taxon>Fungi</taxon>
        <taxon>Dikarya</taxon>
        <taxon>Ascomycota</taxon>
        <taxon>Pezizomycotina</taxon>
        <taxon>Sordariomycetes</taxon>
        <taxon>Sordariomycetidae</taxon>
        <taxon>Sordariales</taxon>
        <taxon>Sordariaceae</taxon>
        <taxon>Sordaria</taxon>
    </lineage>
</organism>
<dbReference type="Proteomes" id="UP001281003">
    <property type="component" value="Unassembled WGS sequence"/>
</dbReference>
<comment type="caution">
    <text evidence="1">The sequence shown here is derived from an EMBL/GenBank/DDBJ whole genome shotgun (WGS) entry which is preliminary data.</text>
</comment>
<reference evidence="1" key="1">
    <citation type="journal article" date="2023" name="Mol. Phylogenet. Evol.">
        <title>Genome-scale phylogeny and comparative genomics of the fungal order Sordariales.</title>
        <authorList>
            <person name="Hensen N."/>
            <person name="Bonometti L."/>
            <person name="Westerberg I."/>
            <person name="Brannstrom I.O."/>
            <person name="Guillou S."/>
            <person name="Cros-Aarteil S."/>
            <person name="Calhoun S."/>
            <person name="Haridas S."/>
            <person name="Kuo A."/>
            <person name="Mondo S."/>
            <person name="Pangilinan J."/>
            <person name="Riley R."/>
            <person name="LaButti K."/>
            <person name="Andreopoulos B."/>
            <person name="Lipzen A."/>
            <person name="Chen C."/>
            <person name="Yan M."/>
            <person name="Daum C."/>
            <person name="Ng V."/>
            <person name="Clum A."/>
            <person name="Steindorff A."/>
            <person name="Ohm R.A."/>
            <person name="Martin F."/>
            <person name="Silar P."/>
            <person name="Natvig D.O."/>
            <person name="Lalanne C."/>
            <person name="Gautier V."/>
            <person name="Ament-Velasquez S.L."/>
            <person name="Kruys A."/>
            <person name="Hutchinson M.I."/>
            <person name="Powell A.J."/>
            <person name="Barry K."/>
            <person name="Miller A.N."/>
            <person name="Grigoriev I.V."/>
            <person name="Debuchy R."/>
            <person name="Gladieux P."/>
            <person name="Hiltunen Thoren M."/>
            <person name="Johannesson H."/>
        </authorList>
    </citation>
    <scope>NUCLEOTIDE SEQUENCE</scope>
    <source>
        <strain evidence="1">FGSC 1904</strain>
    </source>
</reference>
<name>A0AAE0PHR7_SORBR</name>
<proteinExistence type="predicted"/>